<evidence type="ECO:0000256" key="1">
    <source>
        <dbReference type="SAM" id="MobiDB-lite"/>
    </source>
</evidence>
<feature type="compositionally biased region" description="Basic and acidic residues" evidence="1">
    <location>
        <begin position="1"/>
        <end position="10"/>
    </location>
</feature>
<proteinExistence type="predicted"/>
<gene>
    <name evidence="2" type="ORF">CATMQ487_47490</name>
</gene>
<accession>A0ABM7YT11</accession>
<sequence length="90" mass="9684">MAGWWREVEHPGGQGGEAVQRGGVIQVTHQWRDAEHTQGRRRAGLAGECTYAPAACQQLHQPLSDITAANDQQALAAQRAQWPQCGVLGG</sequence>
<dbReference type="EMBL" id="AP025730">
    <property type="protein sequence ID" value="BDI07779.1"/>
    <property type="molecule type" value="Genomic_DNA"/>
</dbReference>
<reference evidence="2" key="1">
    <citation type="submission" date="2022-04" db="EMBL/GenBank/DDBJ databases">
        <title>Whole genome sequence of Sphaerotilus sp. FB-5.</title>
        <authorList>
            <person name="Takeda M."/>
            <person name="Narihara S."/>
            <person name="Akimoto M."/>
            <person name="Akimoto R."/>
            <person name="Nishiyashiki S."/>
            <person name="Murakami T."/>
        </authorList>
    </citation>
    <scope>NUCLEOTIDE SEQUENCE</scope>
    <source>
        <strain evidence="2">FB-5</strain>
    </source>
</reference>
<organism evidence="2 3">
    <name type="scientific">Sphaerotilus microaerophilus</name>
    <dbReference type="NCBI Taxonomy" id="2914710"/>
    <lineage>
        <taxon>Bacteria</taxon>
        <taxon>Pseudomonadati</taxon>
        <taxon>Pseudomonadota</taxon>
        <taxon>Betaproteobacteria</taxon>
        <taxon>Burkholderiales</taxon>
        <taxon>Sphaerotilaceae</taxon>
        <taxon>Sphaerotilus</taxon>
    </lineage>
</organism>
<protein>
    <submittedName>
        <fullName evidence="2">Uncharacterized protein</fullName>
    </submittedName>
</protein>
<feature type="region of interest" description="Disordered" evidence="1">
    <location>
        <begin position="1"/>
        <end position="20"/>
    </location>
</feature>
<name>A0ABM7YT11_9BURK</name>
<evidence type="ECO:0000313" key="2">
    <source>
        <dbReference type="EMBL" id="BDI07779.1"/>
    </source>
</evidence>
<keyword evidence="3" id="KW-1185">Reference proteome</keyword>
<evidence type="ECO:0000313" key="3">
    <source>
        <dbReference type="Proteomes" id="UP001057498"/>
    </source>
</evidence>
<dbReference type="Proteomes" id="UP001057498">
    <property type="component" value="Chromosome"/>
</dbReference>